<keyword evidence="9 10" id="KW-0238">DNA-binding</keyword>
<dbReference type="InterPro" id="IPR007409">
    <property type="entry name" value="Restrct_endonuc_type1_HsdR_N"/>
</dbReference>
<evidence type="ECO:0000256" key="2">
    <source>
        <dbReference type="ARBA" id="ARBA00008598"/>
    </source>
</evidence>
<evidence type="ECO:0000313" key="13">
    <source>
        <dbReference type="Proteomes" id="UP000672009"/>
    </source>
</evidence>
<dbReference type="GO" id="GO:0005524">
    <property type="term" value="F:ATP binding"/>
    <property type="evidence" value="ECO:0007669"/>
    <property type="project" value="UniProtKB-KW"/>
</dbReference>
<dbReference type="CDD" id="cd22332">
    <property type="entry name" value="HsdR_N"/>
    <property type="match status" value="1"/>
</dbReference>
<evidence type="ECO:0000256" key="6">
    <source>
        <dbReference type="ARBA" id="ARBA00022759"/>
    </source>
</evidence>
<protein>
    <recommendedName>
        <fullName evidence="10">Type I restriction enzyme endonuclease subunit</fullName>
        <shortName evidence="10">R protein</shortName>
        <ecNumber evidence="10">3.1.21.3</ecNumber>
    </recommendedName>
</protein>
<keyword evidence="4 10" id="KW-0547">Nucleotide-binding</keyword>
<gene>
    <name evidence="12" type="ORF">J9260_15485</name>
</gene>
<keyword evidence="3" id="KW-0540">Nuclease</keyword>
<dbReference type="InterPro" id="IPR014001">
    <property type="entry name" value="Helicase_ATP-bd"/>
</dbReference>
<evidence type="ECO:0000256" key="3">
    <source>
        <dbReference type="ARBA" id="ARBA00022722"/>
    </source>
</evidence>
<dbReference type="InterPro" id="IPR021810">
    <property type="entry name" value="T1RH-like_C"/>
</dbReference>
<dbReference type="InterPro" id="IPR040980">
    <property type="entry name" value="SWI2_SNF2"/>
</dbReference>
<evidence type="ECO:0000256" key="5">
    <source>
        <dbReference type="ARBA" id="ARBA00022747"/>
    </source>
</evidence>
<dbReference type="PROSITE" id="PS51192">
    <property type="entry name" value="HELICASE_ATP_BIND_1"/>
    <property type="match status" value="1"/>
</dbReference>
<keyword evidence="5 10" id="KW-0680">Restriction system</keyword>
<sequence>MSRFTEAKLEQAIITLLGEQGYPHVRGDTLTRTPQDVLLQDELRAYLQNRYAHEGITAGEIEQIIRHLEALPASDLYDSNKTVMKLVCDGFLLKREDRSQKDLYIQLIDYSDLVGADLRVCPPSNVTAQREEGAHIGAPLREEMAIAEGFQPRYRASKNRYQLVNQLEIEGYEKRIPDAILYINGLPLVVFEFKSAVREDATIHDAYVQLTTRYRRDIPELLKYNALCVISDGVNSKVGSLFARYEFFYAWRKVTGDENLAVDGISSLHTLIQGLFDKRRLRDVIRNFIYLPDTSRKEEKVVCRYPQYYAATKLYAHILTHRKPHGDGKGGTYFGATGCGKSYTMLFLARLLMRSVELASPTIVLITDRTDLDDQLSGQFVKAKSYIGDDNIISVESRTQLRELLKGRTSGGVFLTTIHKFTEDIELLSERNNIICISDEAHRSQINLDQKVRVTEQGVKRTFGFAKYLHDSLPNATYVGFTGTPVDATLEVFGRIVDSYTMTESVKDDITVRIVYEGRAAKVILDNQKLKDIEAYYQQCAEDGASDYQIEESKKASANMSAILGDPDRLKALAADFVAHYENRVAEGATLKGKAMFVCSKREIAWDFYQQIIALRPEWAEVREPVGADLRVCPSSESGDLGQGQTRRSAPTRINDIKPSEHLKLVMTRGQDDPKALYDLLGTKEYRKELDRQFKEAKSNFKIAIVVDMWLTGFDVPELDTIYIDKPIQRHSLIQTISRVNRTIAGKNKGLVVDYIGIKRQMNEALKQYSKGDEDNFEEIQQSIIAVKDQLDLLDKLFYPFFQSDTEKGQTHRSAPTRNGGSIVGAHLRVRPDFTRYFYSTPVEQLTYLNLAAEFVQLTQKLEQRFMGLVKRLKAAYDICSGSDAFTQSDRDRIHFYLAVRSIVFKLTRGNAPDTAQMNAKVREMIKDALQSDGVEEIFKLGEDATAEVDLFSDDYLAKIDKIKLPNTKIKLLQQLLERAIAEFKKTNRAKGVDFSKQFKALVDRYNERDEQNVLVSNVLDDFANEIIDLFHALQREKASFADLGIDFEEKAFYDILKGLAVKYDFTYPEAKLLTLAQAVKAVVDDKSKYTDWNQREDIKAELKVDLIMLLAKYGYPPVDRDEVYKEIFAQAENFKQYRNSA</sequence>
<evidence type="ECO:0000256" key="10">
    <source>
        <dbReference type="RuleBase" id="RU364115"/>
    </source>
</evidence>
<dbReference type="EMBL" id="CP072793">
    <property type="protein sequence ID" value="QTR53089.1"/>
    <property type="molecule type" value="Genomic_DNA"/>
</dbReference>
<evidence type="ECO:0000256" key="7">
    <source>
        <dbReference type="ARBA" id="ARBA00022801"/>
    </source>
</evidence>
<evidence type="ECO:0000256" key="4">
    <source>
        <dbReference type="ARBA" id="ARBA00022741"/>
    </source>
</evidence>
<dbReference type="EC" id="3.1.21.3" evidence="10"/>
<dbReference type="SUPFAM" id="SSF52540">
    <property type="entry name" value="P-loop containing nucleoside triphosphate hydrolases"/>
    <property type="match status" value="2"/>
</dbReference>
<dbReference type="PANTHER" id="PTHR30195">
    <property type="entry name" value="TYPE I SITE-SPECIFIC DEOXYRIBONUCLEASE PROTEIN SUBUNIT M AND R"/>
    <property type="match status" value="1"/>
</dbReference>
<dbReference type="Gene3D" id="3.90.1570.50">
    <property type="match status" value="1"/>
</dbReference>
<dbReference type="InterPro" id="IPR027417">
    <property type="entry name" value="P-loop_NTPase"/>
</dbReference>
<dbReference type="GO" id="GO:0003677">
    <property type="term" value="F:DNA binding"/>
    <property type="evidence" value="ECO:0007669"/>
    <property type="project" value="UniProtKB-KW"/>
</dbReference>
<comment type="similarity">
    <text evidence="2 10">Belongs to the HsdR family.</text>
</comment>
<keyword evidence="13" id="KW-1185">Reference proteome</keyword>
<dbReference type="PANTHER" id="PTHR30195:SF15">
    <property type="entry name" value="TYPE I RESTRICTION ENZYME HINDI ENDONUCLEASE SUBUNIT"/>
    <property type="match status" value="1"/>
</dbReference>
<dbReference type="Pfam" id="PF11867">
    <property type="entry name" value="T1RH-like_C"/>
    <property type="match status" value="1"/>
</dbReference>
<dbReference type="Pfam" id="PF18766">
    <property type="entry name" value="SWI2_SNF2"/>
    <property type="match status" value="1"/>
</dbReference>
<dbReference type="Pfam" id="PF22679">
    <property type="entry name" value="T1R_D3-like"/>
    <property type="match status" value="1"/>
</dbReference>
<keyword evidence="8 10" id="KW-0067">ATP-binding</keyword>
<dbReference type="Pfam" id="PF04313">
    <property type="entry name" value="HSDR_N"/>
    <property type="match status" value="1"/>
</dbReference>
<dbReference type="InterPro" id="IPR051268">
    <property type="entry name" value="Type-I_R_enzyme_R_subunit"/>
</dbReference>
<feature type="domain" description="Helicase ATP-binding" evidence="11">
    <location>
        <begin position="322"/>
        <end position="503"/>
    </location>
</feature>
<comment type="subunit">
    <text evidence="10">The type I restriction/modification system is composed of three polypeptides R, M and S.</text>
</comment>
<dbReference type="GO" id="GO:0009307">
    <property type="term" value="P:DNA restriction-modification system"/>
    <property type="evidence" value="ECO:0007669"/>
    <property type="project" value="UniProtKB-KW"/>
</dbReference>
<comment type="function">
    <text evidence="10">Subunit R is required for both nuclease and ATPase activities, but not for modification.</text>
</comment>
<accession>A0A975IGV1</accession>
<dbReference type="GO" id="GO:0009035">
    <property type="term" value="F:type I site-specific deoxyribonuclease activity"/>
    <property type="evidence" value="ECO:0007669"/>
    <property type="project" value="UniProtKB-EC"/>
</dbReference>
<dbReference type="AlphaFoldDB" id="A0A975IGV1"/>
<dbReference type="KEGG" id="tun:J9260_15485"/>
<dbReference type="InterPro" id="IPR004473">
    <property type="entry name" value="Restrct_endonuc_typeI_HsdR"/>
</dbReference>
<proteinExistence type="inferred from homology"/>
<keyword evidence="7 10" id="KW-0378">Hydrolase</keyword>
<dbReference type="REBASE" id="485481">
    <property type="entry name" value="TunA1ORF15460P"/>
</dbReference>
<dbReference type="InterPro" id="IPR055180">
    <property type="entry name" value="HsdR_RecA-like_helicase_dom_2"/>
</dbReference>
<dbReference type="SMART" id="SM00487">
    <property type="entry name" value="DEXDc"/>
    <property type="match status" value="1"/>
</dbReference>
<dbReference type="Gene3D" id="3.40.50.300">
    <property type="entry name" value="P-loop containing nucleotide triphosphate hydrolases"/>
    <property type="match status" value="2"/>
</dbReference>
<keyword evidence="6 12" id="KW-0255">Endonuclease</keyword>
<dbReference type="NCBIfam" id="TIGR00348">
    <property type="entry name" value="hsdR"/>
    <property type="match status" value="1"/>
</dbReference>
<evidence type="ECO:0000313" key="12">
    <source>
        <dbReference type="EMBL" id="QTR53089.1"/>
    </source>
</evidence>
<reference evidence="12" key="1">
    <citation type="submission" date="2021-04" db="EMBL/GenBank/DDBJ databases">
        <title>Genomics, taxonomy and metabolism of representatives of sulfur bacteria of the genus Thiothrix: Thiothrix fructosivorans QT, Thiothrix unzii A1T and three new species, Thiothrix subterranea sp. nov., Thiothrix litoralis sp. nov. and 'Candidatus Thiothrix anitrata' sp. nov.</title>
        <authorList>
            <person name="Ravin N.V."/>
            <person name="Smolyakov D."/>
            <person name="Rudenko T.S."/>
            <person name="Mardanov A.V."/>
            <person name="Beletsky A.V."/>
            <person name="Markov N.D."/>
            <person name="Fomenkov A.I."/>
            <person name="Roberts R.J."/>
            <person name="Karnachuk O.V."/>
            <person name="Novikov A."/>
            <person name="Grabovich M.Y."/>
        </authorList>
    </citation>
    <scope>NUCLEOTIDE SEQUENCE</scope>
    <source>
        <strain evidence="12">A1</strain>
    </source>
</reference>
<dbReference type="RefSeq" id="WP_210218616.1">
    <property type="nucleotide sequence ID" value="NZ_CP072793.1"/>
</dbReference>
<organism evidence="12 13">
    <name type="scientific">Thiothrix unzii</name>
    <dbReference type="NCBI Taxonomy" id="111769"/>
    <lineage>
        <taxon>Bacteria</taxon>
        <taxon>Pseudomonadati</taxon>
        <taxon>Pseudomonadota</taxon>
        <taxon>Gammaproteobacteria</taxon>
        <taxon>Thiotrichales</taxon>
        <taxon>Thiotrichaceae</taxon>
        <taxon>Thiothrix</taxon>
    </lineage>
</organism>
<dbReference type="Proteomes" id="UP000672009">
    <property type="component" value="Chromosome"/>
</dbReference>
<evidence type="ECO:0000256" key="1">
    <source>
        <dbReference type="ARBA" id="ARBA00000851"/>
    </source>
</evidence>
<comment type="catalytic activity">
    <reaction evidence="1 10">
        <text>Endonucleolytic cleavage of DNA to give random double-stranded fragments with terminal 5'-phosphates, ATP is simultaneously hydrolyzed.</text>
        <dbReference type="EC" id="3.1.21.3"/>
    </reaction>
</comment>
<evidence type="ECO:0000259" key="11">
    <source>
        <dbReference type="PROSITE" id="PS51192"/>
    </source>
</evidence>
<dbReference type="CDD" id="cd18800">
    <property type="entry name" value="SF2_C_EcoR124I-like"/>
    <property type="match status" value="1"/>
</dbReference>
<evidence type="ECO:0000256" key="9">
    <source>
        <dbReference type="ARBA" id="ARBA00023125"/>
    </source>
</evidence>
<name>A0A975IGV1_9GAMM</name>
<evidence type="ECO:0000256" key="8">
    <source>
        <dbReference type="ARBA" id="ARBA00022840"/>
    </source>
</evidence>